<keyword evidence="4 6" id="KW-0732">Signal</keyword>
<dbReference type="GO" id="GO:0045087">
    <property type="term" value="P:innate immune response"/>
    <property type="evidence" value="ECO:0007669"/>
    <property type="project" value="InterPro"/>
</dbReference>
<gene>
    <name evidence="9" type="primary">DEFB113</name>
</gene>
<dbReference type="Proteomes" id="UP000472268">
    <property type="component" value="Chromosome 7"/>
</dbReference>
<dbReference type="OMA" id="GACKPEC"/>
<dbReference type="RefSeq" id="XP_029799142.1">
    <property type="nucleotide sequence ID" value="XM_029943282.1"/>
</dbReference>
<evidence type="ECO:0000256" key="4">
    <source>
        <dbReference type="ARBA" id="ARBA00022729"/>
    </source>
</evidence>
<feature type="domain" description="Beta-defensin" evidence="8">
    <location>
        <begin position="34"/>
        <end position="62"/>
    </location>
</feature>
<keyword evidence="3 6" id="KW-0964">Secreted</keyword>
<keyword evidence="6" id="KW-0044">Antibiotic</keyword>
<dbReference type="PROSITE" id="PS51257">
    <property type="entry name" value="PROKAR_LIPOPROTEIN"/>
    <property type="match status" value="1"/>
</dbReference>
<dbReference type="CTD" id="245927"/>
<evidence type="ECO:0000259" key="8">
    <source>
        <dbReference type="Pfam" id="PF13841"/>
    </source>
</evidence>
<feature type="signal peptide" evidence="6">
    <location>
        <begin position="1"/>
        <end position="16"/>
    </location>
</feature>
<reference evidence="9" key="3">
    <citation type="submission" date="2025-09" db="UniProtKB">
        <authorList>
            <consortium name="Ensembl"/>
        </authorList>
    </citation>
    <scope>IDENTIFICATION</scope>
</reference>
<keyword evidence="10" id="KW-1185">Reference proteome</keyword>
<evidence type="ECO:0000313" key="10">
    <source>
        <dbReference type="Proteomes" id="UP000472268"/>
    </source>
</evidence>
<keyword evidence="6" id="KW-0211">Defensin</keyword>
<dbReference type="AlphaFoldDB" id="A0A673TRW2"/>
<evidence type="ECO:0000313" key="9">
    <source>
        <dbReference type="Ensembl" id="ENSSSUP00005014593.1"/>
    </source>
</evidence>
<sequence length="94" mass="10811">MKILCIFLTFVFTVSCGPSVSQKKAKEDVERKRECYLVRGACKVSCNSWEYIYTYCSAEPCCVVRDYQKPLPKPISTSSHDVSDKPTRLHKIRL</sequence>
<dbReference type="InterPro" id="IPR025933">
    <property type="entry name" value="Beta_defensin_dom"/>
</dbReference>
<evidence type="ECO:0000256" key="3">
    <source>
        <dbReference type="ARBA" id="ARBA00022525"/>
    </source>
</evidence>
<comment type="subcellular location">
    <subcellularLocation>
        <location evidence="1 6">Secreted</location>
    </subcellularLocation>
</comment>
<comment type="similarity">
    <text evidence="2 6">Belongs to the beta-defensin family.</text>
</comment>
<name>A0A673TRW2_SURSU</name>
<dbReference type="GO" id="GO:0042742">
    <property type="term" value="P:defense response to bacterium"/>
    <property type="evidence" value="ECO:0007669"/>
    <property type="project" value="UniProtKB-UniRule"/>
</dbReference>
<reference evidence="9" key="2">
    <citation type="submission" date="2025-08" db="UniProtKB">
        <authorList>
            <consortium name="Ensembl"/>
        </authorList>
    </citation>
    <scope>IDENTIFICATION</scope>
</reference>
<dbReference type="PANTHER" id="PTHR39411">
    <property type="entry name" value="BETA-DEFENSIN 113"/>
    <property type="match status" value="1"/>
</dbReference>
<evidence type="ECO:0000256" key="1">
    <source>
        <dbReference type="ARBA" id="ARBA00004613"/>
    </source>
</evidence>
<comment type="function">
    <text evidence="6">Has antibacterial activity.</text>
</comment>
<dbReference type="PANTHER" id="PTHR39411:SF1">
    <property type="entry name" value="BETA-DEFENSIN 113"/>
    <property type="match status" value="1"/>
</dbReference>
<accession>A0A673TRW2</accession>
<proteinExistence type="inferred from homology"/>
<evidence type="ECO:0000256" key="2">
    <source>
        <dbReference type="ARBA" id="ARBA00007371"/>
    </source>
</evidence>
<reference evidence="9 10" key="1">
    <citation type="submission" date="2019-05" db="EMBL/GenBank/DDBJ databases">
        <title>A Chromosome-scale Meerkat (S. suricatta) Genome Assembly.</title>
        <authorList>
            <person name="Dudchenko O."/>
            <person name="Lieberman Aiden E."/>
            <person name="Tung J."/>
            <person name="Barreiro L.B."/>
            <person name="Clutton-Brock T.H."/>
        </authorList>
    </citation>
    <scope>NUCLEOTIDE SEQUENCE [LARGE SCALE GENOMIC DNA]</scope>
</reference>
<evidence type="ECO:0000256" key="7">
    <source>
        <dbReference type="SAM" id="MobiDB-lite"/>
    </source>
</evidence>
<protein>
    <recommendedName>
        <fullName evidence="6">Beta-defensin</fullName>
    </recommendedName>
</protein>
<dbReference type="Pfam" id="PF13841">
    <property type="entry name" value="Defensin_beta_2"/>
    <property type="match status" value="1"/>
</dbReference>
<dbReference type="GO" id="GO:0005576">
    <property type="term" value="C:extracellular region"/>
    <property type="evidence" value="ECO:0007669"/>
    <property type="project" value="UniProtKB-SubCell"/>
</dbReference>
<dbReference type="OrthoDB" id="9834241at2759"/>
<organism evidence="9 10">
    <name type="scientific">Suricata suricatta</name>
    <name type="common">Meerkat</name>
    <dbReference type="NCBI Taxonomy" id="37032"/>
    <lineage>
        <taxon>Eukaryota</taxon>
        <taxon>Metazoa</taxon>
        <taxon>Chordata</taxon>
        <taxon>Craniata</taxon>
        <taxon>Vertebrata</taxon>
        <taxon>Euteleostomi</taxon>
        <taxon>Mammalia</taxon>
        <taxon>Eutheria</taxon>
        <taxon>Laurasiatheria</taxon>
        <taxon>Carnivora</taxon>
        <taxon>Feliformia</taxon>
        <taxon>Herpestidae</taxon>
        <taxon>Suricata</taxon>
    </lineage>
</organism>
<feature type="chain" id="PRO_5025713341" description="Beta-defensin" evidence="6">
    <location>
        <begin position="17"/>
        <end position="94"/>
    </location>
</feature>
<keyword evidence="6" id="KW-0929">Antimicrobial</keyword>
<evidence type="ECO:0000256" key="6">
    <source>
        <dbReference type="RuleBase" id="RU231113"/>
    </source>
</evidence>
<evidence type="ECO:0000256" key="5">
    <source>
        <dbReference type="ARBA" id="ARBA00023157"/>
    </source>
</evidence>
<keyword evidence="5" id="KW-1015">Disulfide bond</keyword>
<dbReference type="Ensembl" id="ENSSSUT00005016671.1">
    <property type="protein sequence ID" value="ENSSSUP00005014593.1"/>
    <property type="gene ID" value="ENSSSUG00005009366.1"/>
</dbReference>
<feature type="region of interest" description="Disordered" evidence="7">
    <location>
        <begin position="74"/>
        <end position="94"/>
    </location>
</feature>
<dbReference type="GeneID" id="115295403"/>